<sequence length="846" mass="95073">MPVRPPALRLSIPFFALLICGSLCSLNVWADPEIAPPQRDAQDVTFFNDEVLPILQKRCLECHSHAAGKAKGGLMLDSRQGWVTGGDSGTAIVPGNLEDSPMIRAVRYVDVEMPPNGRLPPEEIAVLERWVSGGAVDPRKIDVAHTEGGIDLAKGREHWAFQPLRHEAVPDVKHADWPLDPLDRFLLARLEQQGLQPVEDADRYTWLRRVSLDLTGVPPSPEQIEDFVADQSPQAQERVVDRLLASRAYGERWARHWLDLVGYADEIGTSNNIFAEHAWRYRDYVIDAFNDDMPFDQFVREQLAGDMLPFDSAEQHASQVVATGFLILGDLTIVEADKAKLQIDVVDQQVDKFSRAFLAMTVACARCHDHKFDPIPQQDYYALAGIFNSTQSVHKASWGVWSWPTVVELPETVAQQADREAKAALHAERIENLKTEQRQSAARKTEIDAALKAENAVPADVESLEKERKQLDERLKQLPAEIRHAEFFAPRIPQAFAACDSPEPKDMQITIRGNAHALGKEVPRGFLQVVSIADPPVVSSQSSGRRELAEWIVRPDNPLTARVTVNRIWQRLFGEGIVRSVDYFGVRGEQPTHPELLDHLASRFRNDGWSQKRLIKSIVLSRAYRMSSRHDAVAFASDPGNRLLWRMNRRRVDAESLRDSLLATSGKLLDSQGGPSLPLEILENTGGLGKGEVNPPNFRLKKFRPEQQFVRSIYLPIIRDGRQAGPAELLNVFDFTQPAEFAGQRNVTSVPTQALFLMNAKLMRDRAGELADQVLSQHQDETERLGELWLRAFSRPIAPDEVSTATSFLHTARQDQNGQPPDQTDRRAWKELCHALLASNEFLMRL</sequence>
<dbReference type="Proteomes" id="UP000199518">
    <property type="component" value="Unassembled WGS sequence"/>
</dbReference>
<evidence type="ECO:0000259" key="3">
    <source>
        <dbReference type="Pfam" id="PF07587"/>
    </source>
</evidence>
<dbReference type="InterPro" id="IPR011429">
    <property type="entry name" value="Cyt_c_Planctomycete-type"/>
</dbReference>
<dbReference type="Pfam" id="PF07583">
    <property type="entry name" value="PSCyt2"/>
    <property type="match status" value="1"/>
</dbReference>
<keyword evidence="6" id="KW-1185">Reference proteome</keyword>
<name>A0A1I3CG00_9PLAN</name>
<feature type="domain" description="Cytochrome C Planctomycete-type" evidence="4">
    <location>
        <begin position="59"/>
        <end position="117"/>
    </location>
</feature>
<dbReference type="RefSeq" id="WP_175517103.1">
    <property type="nucleotide sequence ID" value="NZ_FOQD01000002.1"/>
</dbReference>
<feature type="signal peptide" evidence="1">
    <location>
        <begin position="1"/>
        <end position="30"/>
    </location>
</feature>
<feature type="chain" id="PRO_5011504306" evidence="1">
    <location>
        <begin position="31"/>
        <end position="846"/>
    </location>
</feature>
<dbReference type="InterPro" id="IPR011444">
    <property type="entry name" value="DUF1549"/>
</dbReference>
<dbReference type="AlphaFoldDB" id="A0A1I3CG00"/>
<dbReference type="Pfam" id="PF07587">
    <property type="entry name" value="PSD1"/>
    <property type="match status" value="1"/>
</dbReference>
<protein>
    <submittedName>
        <fullName evidence="5">Planctomycete cytochrome C</fullName>
    </submittedName>
</protein>
<evidence type="ECO:0000256" key="1">
    <source>
        <dbReference type="SAM" id="SignalP"/>
    </source>
</evidence>
<dbReference type="Pfam" id="PF07635">
    <property type="entry name" value="PSCyt1"/>
    <property type="match status" value="1"/>
</dbReference>
<evidence type="ECO:0000313" key="6">
    <source>
        <dbReference type="Proteomes" id="UP000199518"/>
    </source>
</evidence>
<feature type="domain" description="DUF1553" evidence="3">
    <location>
        <begin position="544"/>
        <end position="809"/>
    </location>
</feature>
<feature type="domain" description="DUF1549" evidence="2">
    <location>
        <begin position="181"/>
        <end position="391"/>
    </location>
</feature>
<dbReference type="PANTHER" id="PTHR35889:SF3">
    <property type="entry name" value="F-BOX DOMAIN-CONTAINING PROTEIN"/>
    <property type="match status" value="1"/>
</dbReference>
<dbReference type="InterPro" id="IPR022655">
    <property type="entry name" value="DUF1553"/>
</dbReference>
<dbReference type="STRING" id="1576369.SAMN05421753_102261"/>
<keyword evidence="1" id="KW-0732">Signal</keyword>
<dbReference type="EMBL" id="FOQD01000002">
    <property type="protein sequence ID" value="SFH73296.1"/>
    <property type="molecule type" value="Genomic_DNA"/>
</dbReference>
<reference evidence="6" key="1">
    <citation type="submission" date="2016-10" db="EMBL/GenBank/DDBJ databases">
        <authorList>
            <person name="Varghese N."/>
            <person name="Submissions S."/>
        </authorList>
    </citation>
    <scope>NUCLEOTIDE SEQUENCE [LARGE SCALE GENOMIC DNA]</scope>
    <source>
        <strain evidence="6">DSM 26348</strain>
    </source>
</reference>
<dbReference type="PANTHER" id="PTHR35889">
    <property type="entry name" value="CYCLOINULO-OLIGOSACCHARIDE FRUCTANOTRANSFERASE-RELATED"/>
    <property type="match status" value="1"/>
</dbReference>
<evidence type="ECO:0000259" key="2">
    <source>
        <dbReference type="Pfam" id="PF07583"/>
    </source>
</evidence>
<gene>
    <name evidence="5" type="ORF">SAMN05421753_102261</name>
</gene>
<organism evidence="5 6">
    <name type="scientific">Planctomicrobium piriforme</name>
    <dbReference type="NCBI Taxonomy" id="1576369"/>
    <lineage>
        <taxon>Bacteria</taxon>
        <taxon>Pseudomonadati</taxon>
        <taxon>Planctomycetota</taxon>
        <taxon>Planctomycetia</taxon>
        <taxon>Planctomycetales</taxon>
        <taxon>Planctomycetaceae</taxon>
        <taxon>Planctomicrobium</taxon>
    </lineage>
</organism>
<evidence type="ECO:0000259" key="4">
    <source>
        <dbReference type="Pfam" id="PF07635"/>
    </source>
</evidence>
<proteinExistence type="predicted"/>
<accession>A0A1I3CG00</accession>
<evidence type="ECO:0000313" key="5">
    <source>
        <dbReference type="EMBL" id="SFH73296.1"/>
    </source>
</evidence>